<dbReference type="InterPro" id="IPR009003">
    <property type="entry name" value="Peptidase_S1_PA"/>
</dbReference>
<evidence type="ECO:0000313" key="4">
    <source>
        <dbReference type="Proteomes" id="UP000295818"/>
    </source>
</evidence>
<evidence type="ECO:0000313" key="3">
    <source>
        <dbReference type="EMBL" id="TCO12590.1"/>
    </source>
</evidence>
<comment type="caution">
    <text evidence="3">The sequence shown here is derived from an EMBL/GenBank/DDBJ whole genome shotgun (WGS) entry which is preliminary data.</text>
</comment>
<dbReference type="EMBL" id="SLWM01000025">
    <property type="protein sequence ID" value="TCO12590.1"/>
    <property type="molecule type" value="Genomic_DNA"/>
</dbReference>
<evidence type="ECO:0000256" key="1">
    <source>
        <dbReference type="SAM" id="MobiDB-lite"/>
    </source>
</evidence>
<keyword evidence="2" id="KW-0812">Transmembrane</keyword>
<dbReference type="Gene3D" id="2.40.10.120">
    <property type="match status" value="1"/>
</dbReference>
<keyword evidence="4" id="KW-1185">Reference proteome</keyword>
<feature type="compositionally biased region" description="Basic and acidic residues" evidence="1">
    <location>
        <begin position="1"/>
        <end position="11"/>
    </location>
</feature>
<sequence>MVEDGRRELPRPPRRVPSGATAQLTSIQAPTPVPSSEPPLPPRLRWRFLVPLIGFALVVGAGAGWLIRQDSLRLDTAEVLELAGPSVVRVFATTCEGTGESTGVLLPDGLILTAASAIKQPMSVAFLTADGRVRRANVLGSSSDGVALLRMIGRLDDSAATLAQEVPAPRAELAVLGFIAAGRQTIQPVGTTKEPRPLPSVLNPTKLGSPVLDKSGQVVGLITGNTVADATVVPLARLRQYTGAGADGITPEPGGSCQRARGPQITMTPELVVANTPLAGESLAVLRAYLTAMNKHDFRGIRTLYSKRLAGRMTEQQDIDRHETSFMFGGRIIEVTRNGVSGANVRMTFTVLFSPNSNGAAGQTCNRLDNRYQLVREGGRLRVDLSRQVSEPQNCDTD</sequence>
<feature type="compositionally biased region" description="Polar residues" evidence="1">
    <location>
        <begin position="20"/>
        <end position="29"/>
    </location>
</feature>
<keyword evidence="2" id="KW-1133">Transmembrane helix</keyword>
<evidence type="ECO:0000256" key="2">
    <source>
        <dbReference type="SAM" id="Phobius"/>
    </source>
</evidence>
<dbReference type="Proteomes" id="UP000295818">
    <property type="component" value="Unassembled WGS sequence"/>
</dbReference>
<dbReference type="SUPFAM" id="SSF50494">
    <property type="entry name" value="Trypsin-like serine proteases"/>
    <property type="match status" value="1"/>
</dbReference>
<feature type="transmembrane region" description="Helical" evidence="2">
    <location>
        <begin position="48"/>
        <end position="67"/>
    </location>
</feature>
<feature type="region of interest" description="Disordered" evidence="1">
    <location>
        <begin position="1"/>
        <end position="38"/>
    </location>
</feature>
<gene>
    <name evidence="3" type="ORF">EV644_1252</name>
</gene>
<organism evidence="3 4">
    <name type="scientific">Kribbella orskensis</name>
    <dbReference type="NCBI Taxonomy" id="2512216"/>
    <lineage>
        <taxon>Bacteria</taxon>
        <taxon>Bacillati</taxon>
        <taxon>Actinomycetota</taxon>
        <taxon>Actinomycetes</taxon>
        <taxon>Propionibacteriales</taxon>
        <taxon>Kribbellaceae</taxon>
        <taxon>Kribbella</taxon>
    </lineage>
</organism>
<dbReference type="Pfam" id="PF13365">
    <property type="entry name" value="Trypsin_2"/>
    <property type="match status" value="1"/>
</dbReference>
<proteinExistence type="predicted"/>
<protein>
    <recommendedName>
        <fullName evidence="5">Trypsin-like peptidase</fullName>
    </recommendedName>
</protein>
<name>A0ABY2B9D9_9ACTN</name>
<keyword evidence="2" id="KW-0472">Membrane</keyword>
<evidence type="ECO:0008006" key="5">
    <source>
        <dbReference type="Google" id="ProtNLM"/>
    </source>
</evidence>
<reference evidence="3 4" key="1">
    <citation type="journal article" date="2015" name="Stand. Genomic Sci.">
        <title>Genomic Encyclopedia of Bacterial and Archaeal Type Strains, Phase III: the genomes of soil and plant-associated and newly described type strains.</title>
        <authorList>
            <person name="Whitman W.B."/>
            <person name="Woyke T."/>
            <person name="Klenk H.P."/>
            <person name="Zhou Y."/>
            <person name="Lilburn T.G."/>
            <person name="Beck B.J."/>
            <person name="De Vos P."/>
            <person name="Vandamme P."/>
            <person name="Eisen J.A."/>
            <person name="Garrity G."/>
            <person name="Hugenholtz P."/>
            <person name="Kyrpides N.C."/>
        </authorList>
    </citation>
    <scope>NUCLEOTIDE SEQUENCE [LARGE SCALE GENOMIC DNA]</scope>
    <source>
        <strain evidence="3 4">VKM Ac-2538</strain>
    </source>
</reference>
<accession>A0ABY2B9D9</accession>